<evidence type="ECO:0000313" key="2">
    <source>
        <dbReference type="EMBL" id="MDO7841809.1"/>
    </source>
</evidence>
<reference evidence="2" key="1">
    <citation type="submission" date="2023-07" db="EMBL/GenBank/DDBJ databases">
        <authorList>
            <person name="Kim M.K."/>
        </authorList>
    </citation>
    <scope>NUCLEOTIDE SEQUENCE</scope>
    <source>
        <strain evidence="2">CA1-15</strain>
    </source>
</reference>
<organism evidence="2 3">
    <name type="scientific">Sphingomonas immobilis</name>
    <dbReference type="NCBI Taxonomy" id="3063997"/>
    <lineage>
        <taxon>Bacteria</taxon>
        <taxon>Pseudomonadati</taxon>
        <taxon>Pseudomonadota</taxon>
        <taxon>Alphaproteobacteria</taxon>
        <taxon>Sphingomonadales</taxon>
        <taxon>Sphingomonadaceae</taxon>
        <taxon>Sphingomonas</taxon>
    </lineage>
</organism>
<keyword evidence="3" id="KW-1185">Reference proteome</keyword>
<evidence type="ECO:0000313" key="3">
    <source>
        <dbReference type="Proteomes" id="UP001176468"/>
    </source>
</evidence>
<dbReference type="InterPro" id="IPR036610">
    <property type="entry name" value="PEBP-like_sf"/>
</dbReference>
<protein>
    <submittedName>
        <fullName evidence="2">YbhB/YbcL family Raf kinase inhibitor-like protein</fullName>
    </submittedName>
</protein>
<evidence type="ECO:0000256" key="1">
    <source>
        <dbReference type="SAM" id="MobiDB-lite"/>
    </source>
</evidence>
<dbReference type="PANTHER" id="PTHR30289:SF1">
    <property type="entry name" value="PEBP (PHOSPHATIDYLETHANOLAMINE-BINDING PROTEIN) FAMILY PROTEIN"/>
    <property type="match status" value="1"/>
</dbReference>
<dbReference type="InterPro" id="IPR008914">
    <property type="entry name" value="PEBP"/>
</dbReference>
<dbReference type="Proteomes" id="UP001176468">
    <property type="component" value="Unassembled WGS sequence"/>
</dbReference>
<gene>
    <name evidence="2" type="ORF">Q5H94_05685</name>
</gene>
<dbReference type="RefSeq" id="WP_304560269.1">
    <property type="nucleotide sequence ID" value="NZ_JAUQSZ010000003.1"/>
</dbReference>
<dbReference type="Gene3D" id="3.90.280.10">
    <property type="entry name" value="PEBP-like"/>
    <property type="match status" value="1"/>
</dbReference>
<sequence>MLEYVPHWLGHLLRNVRAGSEKLVIAQPEFAGTAHDLDLASLAFGEGGRLPERFTADGTGVSPPLMWRDPPSGTRSFALIVEDPDAPATRPLVHAIAWNLPADLRRLEEGAIRPDGSGEPGATDIGRNSFLGEGWLPPDPPTGHGSHDYVFQLFALGDGPALAPNPGRSDFVEALRGRVLGAGVLIGTYSRGEPDVANTGVRLAADGLAVKG</sequence>
<proteinExistence type="predicted"/>
<comment type="caution">
    <text evidence="2">The sequence shown here is derived from an EMBL/GenBank/DDBJ whole genome shotgun (WGS) entry which is preliminary data.</text>
</comment>
<dbReference type="PANTHER" id="PTHR30289">
    <property type="entry name" value="UNCHARACTERIZED PROTEIN YBCL-RELATED"/>
    <property type="match status" value="1"/>
</dbReference>
<accession>A0ABT8ZW68</accession>
<dbReference type="GO" id="GO:0004860">
    <property type="term" value="F:protein kinase inhibitor activity"/>
    <property type="evidence" value="ECO:0007669"/>
    <property type="project" value="UniProtKB-KW"/>
</dbReference>
<dbReference type="Pfam" id="PF01161">
    <property type="entry name" value="PBP"/>
    <property type="match status" value="1"/>
</dbReference>
<dbReference type="SUPFAM" id="SSF49777">
    <property type="entry name" value="PEBP-like"/>
    <property type="match status" value="1"/>
</dbReference>
<dbReference type="EMBL" id="JAUQSZ010000003">
    <property type="protein sequence ID" value="MDO7841809.1"/>
    <property type="molecule type" value="Genomic_DNA"/>
</dbReference>
<keyword evidence="2" id="KW-0649">Protein kinase inhibitor</keyword>
<name>A0ABT8ZW68_9SPHN</name>
<dbReference type="NCBIfam" id="TIGR00481">
    <property type="entry name" value="YbhB/YbcL family Raf kinase inhibitor-like protein"/>
    <property type="match status" value="1"/>
</dbReference>
<dbReference type="InterPro" id="IPR005247">
    <property type="entry name" value="YbhB_YbcL/LppC-like"/>
</dbReference>
<feature type="region of interest" description="Disordered" evidence="1">
    <location>
        <begin position="111"/>
        <end position="142"/>
    </location>
</feature>
<dbReference type="CDD" id="cd00865">
    <property type="entry name" value="PEBP_bact_arch"/>
    <property type="match status" value="1"/>
</dbReference>